<feature type="non-terminal residue" evidence="1">
    <location>
        <position position="1"/>
    </location>
</feature>
<name>A0A8J2J4R2_9HEXA</name>
<dbReference type="AlphaFoldDB" id="A0A8J2J4R2"/>
<comment type="caution">
    <text evidence="1">The sequence shown here is derived from an EMBL/GenBank/DDBJ whole genome shotgun (WGS) entry which is preliminary data.</text>
</comment>
<protein>
    <submittedName>
        <fullName evidence="1">Uncharacterized protein</fullName>
    </submittedName>
</protein>
<organism evidence="1 2">
    <name type="scientific">Allacma fusca</name>
    <dbReference type="NCBI Taxonomy" id="39272"/>
    <lineage>
        <taxon>Eukaryota</taxon>
        <taxon>Metazoa</taxon>
        <taxon>Ecdysozoa</taxon>
        <taxon>Arthropoda</taxon>
        <taxon>Hexapoda</taxon>
        <taxon>Collembola</taxon>
        <taxon>Symphypleona</taxon>
        <taxon>Sminthuridae</taxon>
        <taxon>Allacma</taxon>
    </lineage>
</organism>
<reference evidence="1" key="1">
    <citation type="submission" date="2021-06" db="EMBL/GenBank/DDBJ databases">
        <authorList>
            <person name="Hodson N. C."/>
            <person name="Mongue J. A."/>
            <person name="Jaron S. K."/>
        </authorList>
    </citation>
    <scope>NUCLEOTIDE SEQUENCE</scope>
</reference>
<gene>
    <name evidence="1" type="ORF">AFUS01_LOCUS2128</name>
</gene>
<dbReference type="Proteomes" id="UP000708208">
    <property type="component" value="Unassembled WGS sequence"/>
</dbReference>
<dbReference type="EMBL" id="CAJVCH010012040">
    <property type="protein sequence ID" value="CAG7672511.1"/>
    <property type="molecule type" value="Genomic_DNA"/>
</dbReference>
<proteinExistence type="predicted"/>
<evidence type="ECO:0000313" key="2">
    <source>
        <dbReference type="Proteomes" id="UP000708208"/>
    </source>
</evidence>
<evidence type="ECO:0000313" key="1">
    <source>
        <dbReference type="EMBL" id="CAG7672511.1"/>
    </source>
</evidence>
<keyword evidence="2" id="KW-1185">Reference proteome</keyword>
<sequence length="75" mass="9076">AGLSTKSPFSYPYHRRVQAYLSKLYWSQNTFSDCLALINVYKTWVRKFESGDFRKKDDEKVWANQYLVQRPVMRY</sequence>
<accession>A0A8J2J4R2</accession>